<dbReference type="InterPro" id="IPR011010">
    <property type="entry name" value="DNA_brk_join_enz"/>
</dbReference>
<evidence type="ECO:0000313" key="9">
    <source>
        <dbReference type="Proteomes" id="UP000198897"/>
    </source>
</evidence>
<dbReference type="InterPro" id="IPR044068">
    <property type="entry name" value="CB"/>
</dbReference>
<evidence type="ECO:0000256" key="2">
    <source>
        <dbReference type="ARBA" id="ARBA00022908"/>
    </source>
</evidence>
<dbReference type="RefSeq" id="WP_175477870.1">
    <property type="nucleotide sequence ID" value="NZ_FOOG01000017.1"/>
</dbReference>
<dbReference type="PANTHER" id="PTHR30349:SF41">
    <property type="entry name" value="INTEGRASE_RECOMBINASE PROTEIN MJ0367-RELATED"/>
    <property type="match status" value="1"/>
</dbReference>
<dbReference type="Pfam" id="PF00589">
    <property type="entry name" value="Phage_integrase"/>
    <property type="match status" value="1"/>
</dbReference>
<dbReference type="Proteomes" id="UP000198897">
    <property type="component" value="Unassembled WGS sequence"/>
</dbReference>
<dbReference type="Pfam" id="PF13495">
    <property type="entry name" value="Phage_int_SAM_4"/>
    <property type="match status" value="1"/>
</dbReference>
<evidence type="ECO:0000256" key="5">
    <source>
        <dbReference type="PROSITE-ProRule" id="PRU01248"/>
    </source>
</evidence>
<dbReference type="GO" id="GO:0006310">
    <property type="term" value="P:DNA recombination"/>
    <property type="evidence" value="ECO:0007669"/>
    <property type="project" value="UniProtKB-KW"/>
</dbReference>
<dbReference type="InterPro" id="IPR050090">
    <property type="entry name" value="Tyrosine_recombinase_XerCD"/>
</dbReference>
<evidence type="ECO:0000259" key="7">
    <source>
        <dbReference type="PROSITE" id="PS51900"/>
    </source>
</evidence>
<dbReference type="GO" id="GO:0015074">
    <property type="term" value="P:DNA integration"/>
    <property type="evidence" value="ECO:0007669"/>
    <property type="project" value="UniProtKB-KW"/>
</dbReference>
<name>A0A1I2N7I7_9BACI</name>
<evidence type="ECO:0000256" key="3">
    <source>
        <dbReference type="ARBA" id="ARBA00023125"/>
    </source>
</evidence>
<dbReference type="PROSITE" id="PS51900">
    <property type="entry name" value="CB"/>
    <property type="match status" value="1"/>
</dbReference>
<sequence>MLLKFAIQEFYQEKRYQNVAPGTLQNYKYTLEDLRVYCEERGITNINEITTRTIKGFFLTLQEKGNNPVTLNSKTRLLKGFFNWLIDERFLTNNPATGLKKVREDIRIQTFTDDQVQQILSYFRRKKRKEDTFFAVRNYTVFLTLIGTGVRVGELINIKWNDVDFRSGVIKVFGKSRTEATVPLSNKLSKELAEYKVWKENYFNESSEYVFVNQHNKPITVNAIKCMFKRLATVMDFKGTRVSAHSARHYYAKRYIQSGGDIVSLARILRHTSVKTTERYLHYFGNELKDQNEKHNPLNDMEI</sequence>
<keyword evidence="4" id="KW-0233">DNA recombination</keyword>
<feature type="domain" description="Tyr recombinase" evidence="6">
    <location>
        <begin position="106"/>
        <end position="293"/>
    </location>
</feature>
<accession>A0A1I2N7I7</accession>
<dbReference type="EMBL" id="FOOG01000017">
    <property type="protein sequence ID" value="SFF98829.1"/>
    <property type="molecule type" value="Genomic_DNA"/>
</dbReference>
<evidence type="ECO:0000313" key="8">
    <source>
        <dbReference type="EMBL" id="SFF98829.1"/>
    </source>
</evidence>
<keyword evidence="9" id="KW-1185">Reference proteome</keyword>
<keyword evidence="3 5" id="KW-0238">DNA-binding</keyword>
<proteinExistence type="inferred from homology"/>
<comment type="similarity">
    <text evidence="1">Belongs to the 'phage' integrase family.</text>
</comment>
<feature type="domain" description="Core-binding (CB)" evidence="7">
    <location>
        <begin position="1"/>
        <end position="86"/>
    </location>
</feature>
<dbReference type="Gene3D" id="1.10.443.10">
    <property type="entry name" value="Intergrase catalytic core"/>
    <property type="match status" value="1"/>
</dbReference>
<dbReference type="Gene3D" id="1.10.150.130">
    <property type="match status" value="1"/>
</dbReference>
<dbReference type="PANTHER" id="PTHR30349">
    <property type="entry name" value="PHAGE INTEGRASE-RELATED"/>
    <property type="match status" value="1"/>
</dbReference>
<dbReference type="PROSITE" id="PS51898">
    <property type="entry name" value="TYR_RECOMBINASE"/>
    <property type="match status" value="1"/>
</dbReference>
<dbReference type="GO" id="GO:0003677">
    <property type="term" value="F:DNA binding"/>
    <property type="evidence" value="ECO:0007669"/>
    <property type="project" value="UniProtKB-UniRule"/>
</dbReference>
<evidence type="ECO:0000256" key="4">
    <source>
        <dbReference type="ARBA" id="ARBA00023172"/>
    </source>
</evidence>
<organism evidence="8 9">
    <name type="scientific">Halobacillus alkaliphilus</name>
    <dbReference type="NCBI Taxonomy" id="396056"/>
    <lineage>
        <taxon>Bacteria</taxon>
        <taxon>Bacillati</taxon>
        <taxon>Bacillota</taxon>
        <taxon>Bacilli</taxon>
        <taxon>Bacillales</taxon>
        <taxon>Bacillaceae</taxon>
        <taxon>Halobacillus</taxon>
    </lineage>
</organism>
<evidence type="ECO:0000256" key="1">
    <source>
        <dbReference type="ARBA" id="ARBA00008857"/>
    </source>
</evidence>
<dbReference type="InterPro" id="IPR010998">
    <property type="entry name" value="Integrase_recombinase_N"/>
</dbReference>
<dbReference type="CDD" id="cd00397">
    <property type="entry name" value="DNA_BRE_C"/>
    <property type="match status" value="1"/>
</dbReference>
<dbReference type="InterPro" id="IPR013762">
    <property type="entry name" value="Integrase-like_cat_sf"/>
</dbReference>
<dbReference type="AlphaFoldDB" id="A0A1I2N7I7"/>
<dbReference type="InterPro" id="IPR004107">
    <property type="entry name" value="Integrase_SAM-like_N"/>
</dbReference>
<dbReference type="InterPro" id="IPR002104">
    <property type="entry name" value="Integrase_catalytic"/>
</dbReference>
<evidence type="ECO:0000259" key="6">
    <source>
        <dbReference type="PROSITE" id="PS51898"/>
    </source>
</evidence>
<protein>
    <submittedName>
        <fullName evidence="8">Integrase/recombinase XerD</fullName>
    </submittedName>
</protein>
<reference evidence="9" key="1">
    <citation type="submission" date="2016-10" db="EMBL/GenBank/DDBJ databases">
        <authorList>
            <person name="Varghese N."/>
            <person name="Submissions S."/>
        </authorList>
    </citation>
    <scope>NUCLEOTIDE SEQUENCE [LARGE SCALE GENOMIC DNA]</scope>
    <source>
        <strain evidence="9">FP5</strain>
    </source>
</reference>
<gene>
    <name evidence="8" type="ORF">SAMN05216353_11749</name>
</gene>
<keyword evidence="2" id="KW-0229">DNA integration</keyword>
<dbReference type="SUPFAM" id="SSF56349">
    <property type="entry name" value="DNA breaking-rejoining enzymes"/>
    <property type="match status" value="1"/>
</dbReference>